<dbReference type="PANTHER" id="PTHR35011:SF11">
    <property type="entry name" value="TRAP TRANSPORTER SMALL PERMEASE PROTEIN"/>
    <property type="match status" value="1"/>
</dbReference>
<keyword evidence="5 9" id="KW-0812">Transmembrane</keyword>
<feature type="domain" description="Tripartite ATP-independent periplasmic transporters DctQ component" evidence="10">
    <location>
        <begin position="27"/>
        <end position="151"/>
    </location>
</feature>
<dbReference type="GO" id="GO:0005886">
    <property type="term" value="C:plasma membrane"/>
    <property type="evidence" value="ECO:0007669"/>
    <property type="project" value="UniProtKB-SubCell"/>
</dbReference>
<dbReference type="InterPro" id="IPR055348">
    <property type="entry name" value="DctQ"/>
</dbReference>
<keyword evidence="4" id="KW-0997">Cell inner membrane</keyword>
<dbReference type="Pfam" id="PF04290">
    <property type="entry name" value="DctQ"/>
    <property type="match status" value="1"/>
</dbReference>
<dbReference type="OrthoDB" id="49066at2"/>
<feature type="transmembrane region" description="Helical" evidence="9">
    <location>
        <begin position="50"/>
        <end position="71"/>
    </location>
</feature>
<dbReference type="PANTHER" id="PTHR35011">
    <property type="entry name" value="2,3-DIKETO-L-GULONATE TRAP TRANSPORTER SMALL PERMEASE PROTEIN YIAM"/>
    <property type="match status" value="1"/>
</dbReference>
<name>A0A154BRQ5_ANASB</name>
<accession>A0A154BRQ5</accession>
<evidence type="ECO:0000256" key="9">
    <source>
        <dbReference type="SAM" id="Phobius"/>
    </source>
</evidence>
<dbReference type="GO" id="GO:0015740">
    <property type="term" value="P:C4-dicarboxylate transport"/>
    <property type="evidence" value="ECO:0007669"/>
    <property type="project" value="TreeGrafter"/>
</dbReference>
<feature type="transmembrane region" description="Helical" evidence="9">
    <location>
        <begin position="14"/>
        <end position="35"/>
    </location>
</feature>
<evidence type="ECO:0000313" key="11">
    <source>
        <dbReference type="EMBL" id="KYZ76589.1"/>
    </source>
</evidence>
<protein>
    <submittedName>
        <fullName evidence="11">C4-dicarboxylate ABC transporter permease</fullName>
    </submittedName>
</protein>
<evidence type="ECO:0000256" key="3">
    <source>
        <dbReference type="ARBA" id="ARBA00022475"/>
    </source>
</evidence>
<feature type="transmembrane region" description="Helical" evidence="9">
    <location>
        <begin position="130"/>
        <end position="148"/>
    </location>
</feature>
<evidence type="ECO:0000313" key="12">
    <source>
        <dbReference type="Proteomes" id="UP000076268"/>
    </source>
</evidence>
<reference evidence="11 12" key="1">
    <citation type="submission" date="2016-02" db="EMBL/GenBank/DDBJ databases">
        <title>Anaerosporomusa subterraneum gen. nov., sp. nov., a spore-forming obligate anaerobe isolated from saprolite.</title>
        <authorList>
            <person name="Choi J.K."/>
            <person name="Shah M."/>
            <person name="Yee N."/>
        </authorList>
    </citation>
    <scope>NUCLEOTIDE SEQUENCE [LARGE SCALE GENOMIC DNA]</scope>
    <source>
        <strain evidence="11 12">RU4</strain>
    </source>
</reference>
<keyword evidence="7 9" id="KW-0472">Membrane</keyword>
<evidence type="ECO:0000256" key="8">
    <source>
        <dbReference type="ARBA" id="ARBA00038436"/>
    </source>
</evidence>
<keyword evidence="12" id="KW-1185">Reference proteome</keyword>
<dbReference type="STRING" id="1794912.AXX12_09165"/>
<evidence type="ECO:0000256" key="5">
    <source>
        <dbReference type="ARBA" id="ARBA00022692"/>
    </source>
</evidence>
<evidence type="ECO:0000256" key="4">
    <source>
        <dbReference type="ARBA" id="ARBA00022519"/>
    </source>
</evidence>
<dbReference type="InterPro" id="IPR007387">
    <property type="entry name" value="TRAP_DctQ"/>
</dbReference>
<evidence type="ECO:0000256" key="1">
    <source>
        <dbReference type="ARBA" id="ARBA00004429"/>
    </source>
</evidence>
<keyword evidence="3" id="KW-1003">Cell membrane</keyword>
<keyword evidence="2" id="KW-0813">Transport</keyword>
<proteinExistence type="inferred from homology"/>
<sequence length="175" mass="20077">MNVLRRLSLAIDSFFENFAICALLFVVIVMSIQVFTRKFANFVFFWSEEAILLSLVWFAFMGIAVGFREGIHMGIDSLTNYFGKRVNKWLDVWIELMSLAYGIYFVIYGWEFTVLMMESTLPATKLPNSAVYLVMPVSGFMVCIYSILHLCGIDTKRHTASVVEVGSELEEEDFK</sequence>
<organism evidence="11 12">
    <name type="scientific">Anaerosporomusa subterranea</name>
    <dbReference type="NCBI Taxonomy" id="1794912"/>
    <lineage>
        <taxon>Bacteria</taxon>
        <taxon>Bacillati</taxon>
        <taxon>Bacillota</taxon>
        <taxon>Negativicutes</taxon>
        <taxon>Acetonemataceae</taxon>
        <taxon>Anaerosporomusa</taxon>
    </lineage>
</organism>
<gene>
    <name evidence="11" type="ORF">AXX12_09165</name>
</gene>
<dbReference type="EMBL" id="LSGP01000017">
    <property type="protein sequence ID" value="KYZ76589.1"/>
    <property type="molecule type" value="Genomic_DNA"/>
</dbReference>
<dbReference type="Proteomes" id="UP000076268">
    <property type="component" value="Unassembled WGS sequence"/>
</dbReference>
<keyword evidence="6 9" id="KW-1133">Transmembrane helix</keyword>
<comment type="subcellular location">
    <subcellularLocation>
        <location evidence="1">Cell inner membrane</location>
        <topology evidence="1">Multi-pass membrane protein</topology>
    </subcellularLocation>
</comment>
<feature type="transmembrane region" description="Helical" evidence="9">
    <location>
        <begin position="92"/>
        <end position="110"/>
    </location>
</feature>
<dbReference type="AlphaFoldDB" id="A0A154BRQ5"/>
<evidence type="ECO:0000259" key="10">
    <source>
        <dbReference type="Pfam" id="PF04290"/>
    </source>
</evidence>
<evidence type="ECO:0000256" key="6">
    <source>
        <dbReference type="ARBA" id="ARBA00022989"/>
    </source>
</evidence>
<comment type="caution">
    <text evidence="11">The sequence shown here is derived from an EMBL/GenBank/DDBJ whole genome shotgun (WGS) entry which is preliminary data.</text>
</comment>
<comment type="similarity">
    <text evidence="8">Belongs to the TRAP transporter small permease family.</text>
</comment>
<evidence type="ECO:0000256" key="7">
    <source>
        <dbReference type="ARBA" id="ARBA00023136"/>
    </source>
</evidence>
<dbReference type="GO" id="GO:0022857">
    <property type="term" value="F:transmembrane transporter activity"/>
    <property type="evidence" value="ECO:0007669"/>
    <property type="project" value="TreeGrafter"/>
</dbReference>
<evidence type="ECO:0000256" key="2">
    <source>
        <dbReference type="ARBA" id="ARBA00022448"/>
    </source>
</evidence>